<keyword evidence="13" id="KW-1185">Reference proteome</keyword>
<dbReference type="InterPro" id="IPR050665">
    <property type="entry name" value="Cytochrome_P450_Monooxygen"/>
</dbReference>
<accession>A0A834LCE4</accession>
<keyword evidence="7" id="KW-0560">Oxidoreductase</keyword>
<feature type="transmembrane region" description="Helical" evidence="11">
    <location>
        <begin position="6"/>
        <end position="32"/>
    </location>
</feature>
<evidence type="ECO:0000313" key="12">
    <source>
        <dbReference type="EMBL" id="KAF7133018.1"/>
    </source>
</evidence>
<dbReference type="AlphaFoldDB" id="A0A834LCE4"/>
<dbReference type="PANTHER" id="PTHR24282:SF255">
    <property type="entry name" value="CYTOCHROME P450 72A11-RELATED"/>
    <property type="match status" value="1"/>
</dbReference>
<evidence type="ECO:0000256" key="2">
    <source>
        <dbReference type="ARBA" id="ARBA00010617"/>
    </source>
</evidence>
<evidence type="ECO:0000256" key="1">
    <source>
        <dbReference type="ARBA" id="ARBA00004370"/>
    </source>
</evidence>
<dbReference type="GO" id="GO:0016020">
    <property type="term" value="C:membrane"/>
    <property type="evidence" value="ECO:0007669"/>
    <property type="project" value="UniProtKB-SubCell"/>
</dbReference>
<keyword evidence="5" id="KW-0479">Metal-binding</keyword>
<dbReference type="SUPFAM" id="SSF48264">
    <property type="entry name" value="Cytochrome P450"/>
    <property type="match status" value="1"/>
</dbReference>
<gene>
    <name evidence="12" type="ORF">RHSIM_Rhsim09G0129300</name>
</gene>
<evidence type="ECO:0000256" key="4">
    <source>
        <dbReference type="ARBA" id="ARBA00022692"/>
    </source>
</evidence>
<evidence type="ECO:0000256" key="5">
    <source>
        <dbReference type="ARBA" id="ARBA00022723"/>
    </source>
</evidence>
<dbReference type="GO" id="GO:0020037">
    <property type="term" value="F:heme binding"/>
    <property type="evidence" value="ECO:0007669"/>
    <property type="project" value="InterPro"/>
</dbReference>
<evidence type="ECO:0008006" key="14">
    <source>
        <dbReference type="Google" id="ProtNLM"/>
    </source>
</evidence>
<evidence type="ECO:0000256" key="10">
    <source>
        <dbReference type="ARBA" id="ARBA00023136"/>
    </source>
</evidence>
<comment type="caution">
    <text evidence="12">The sequence shown here is derived from an EMBL/GenBank/DDBJ whole genome shotgun (WGS) entry which is preliminary data.</text>
</comment>
<evidence type="ECO:0000313" key="13">
    <source>
        <dbReference type="Proteomes" id="UP000626092"/>
    </source>
</evidence>
<keyword evidence="4 11" id="KW-0812">Transmembrane</keyword>
<comment type="similarity">
    <text evidence="2">Belongs to the cytochrome P450 family.</text>
</comment>
<organism evidence="12 13">
    <name type="scientific">Rhododendron simsii</name>
    <name type="common">Sims's rhododendron</name>
    <dbReference type="NCBI Taxonomy" id="118357"/>
    <lineage>
        <taxon>Eukaryota</taxon>
        <taxon>Viridiplantae</taxon>
        <taxon>Streptophyta</taxon>
        <taxon>Embryophyta</taxon>
        <taxon>Tracheophyta</taxon>
        <taxon>Spermatophyta</taxon>
        <taxon>Magnoliopsida</taxon>
        <taxon>eudicotyledons</taxon>
        <taxon>Gunneridae</taxon>
        <taxon>Pentapetalae</taxon>
        <taxon>asterids</taxon>
        <taxon>Ericales</taxon>
        <taxon>Ericaceae</taxon>
        <taxon>Ericoideae</taxon>
        <taxon>Rhodoreae</taxon>
        <taxon>Rhododendron</taxon>
    </lineage>
</organism>
<name>A0A834LCE4_RHOSS</name>
<dbReference type="Proteomes" id="UP000626092">
    <property type="component" value="Unassembled WGS sequence"/>
</dbReference>
<dbReference type="InterPro" id="IPR036396">
    <property type="entry name" value="Cyt_P450_sf"/>
</dbReference>
<reference evidence="12" key="1">
    <citation type="submission" date="2019-11" db="EMBL/GenBank/DDBJ databases">
        <authorList>
            <person name="Liu Y."/>
            <person name="Hou J."/>
            <person name="Li T.-Q."/>
            <person name="Guan C.-H."/>
            <person name="Wu X."/>
            <person name="Wu H.-Z."/>
            <person name="Ling F."/>
            <person name="Zhang R."/>
            <person name="Shi X.-G."/>
            <person name="Ren J.-P."/>
            <person name="Chen E.-F."/>
            <person name="Sun J.-M."/>
        </authorList>
    </citation>
    <scope>NUCLEOTIDE SEQUENCE</scope>
    <source>
        <strain evidence="12">Adult_tree_wgs_1</strain>
        <tissue evidence="12">Leaves</tissue>
    </source>
</reference>
<sequence>MELNSFAATAAAVVVVVVVIWLGWSVLNWVWLTPKKLERCLRKQGLSGSSYRLFFGDLKDSTKMTKEAMSSPISLSQDIVPRVVPSIHDSVATYGKNSFTWIGPKPRVTITDPELMKEILSKNFNFKKVKFNPLTRLLVPGLVTYEDEQWVKHRKIINPAFHMEKLKEDVAAAVNEEELGGVGATMVGKVAADGCGGDRRRGVWRRQQSGRECGGGRHGGRGGCVSLCRWRRC</sequence>
<dbReference type="GO" id="GO:0004497">
    <property type="term" value="F:monooxygenase activity"/>
    <property type="evidence" value="ECO:0007669"/>
    <property type="project" value="UniProtKB-KW"/>
</dbReference>
<comment type="subcellular location">
    <subcellularLocation>
        <location evidence="1">Membrane</location>
    </subcellularLocation>
</comment>
<keyword evidence="8" id="KW-0408">Iron</keyword>
<evidence type="ECO:0000256" key="6">
    <source>
        <dbReference type="ARBA" id="ARBA00022989"/>
    </source>
</evidence>
<evidence type="ECO:0000256" key="9">
    <source>
        <dbReference type="ARBA" id="ARBA00023033"/>
    </source>
</evidence>
<keyword evidence="6 11" id="KW-1133">Transmembrane helix</keyword>
<dbReference type="Gene3D" id="1.10.630.10">
    <property type="entry name" value="Cytochrome P450"/>
    <property type="match status" value="1"/>
</dbReference>
<evidence type="ECO:0000256" key="11">
    <source>
        <dbReference type="SAM" id="Phobius"/>
    </source>
</evidence>
<dbReference type="GO" id="GO:0005506">
    <property type="term" value="F:iron ion binding"/>
    <property type="evidence" value="ECO:0007669"/>
    <property type="project" value="InterPro"/>
</dbReference>
<evidence type="ECO:0000256" key="3">
    <source>
        <dbReference type="ARBA" id="ARBA00022617"/>
    </source>
</evidence>
<dbReference type="PANTHER" id="PTHR24282">
    <property type="entry name" value="CYTOCHROME P450 FAMILY MEMBER"/>
    <property type="match status" value="1"/>
</dbReference>
<evidence type="ECO:0000256" key="8">
    <source>
        <dbReference type="ARBA" id="ARBA00023004"/>
    </source>
</evidence>
<dbReference type="Pfam" id="PF00067">
    <property type="entry name" value="p450"/>
    <property type="match status" value="1"/>
</dbReference>
<keyword evidence="9" id="KW-0503">Monooxygenase</keyword>
<dbReference type="InterPro" id="IPR001128">
    <property type="entry name" value="Cyt_P450"/>
</dbReference>
<proteinExistence type="inferred from homology"/>
<keyword evidence="10 11" id="KW-0472">Membrane</keyword>
<dbReference type="GO" id="GO:0016705">
    <property type="term" value="F:oxidoreductase activity, acting on paired donors, with incorporation or reduction of molecular oxygen"/>
    <property type="evidence" value="ECO:0007669"/>
    <property type="project" value="InterPro"/>
</dbReference>
<dbReference type="OrthoDB" id="1470350at2759"/>
<dbReference type="EMBL" id="WJXA01000009">
    <property type="protein sequence ID" value="KAF7133018.1"/>
    <property type="molecule type" value="Genomic_DNA"/>
</dbReference>
<evidence type="ECO:0000256" key="7">
    <source>
        <dbReference type="ARBA" id="ARBA00023002"/>
    </source>
</evidence>
<protein>
    <recommendedName>
        <fullName evidence="14">Cytochrome P450</fullName>
    </recommendedName>
</protein>
<keyword evidence="3" id="KW-0349">Heme</keyword>